<dbReference type="Pfam" id="PF04092">
    <property type="entry name" value="SAG"/>
    <property type="match status" value="2"/>
</dbReference>
<dbReference type="EMBL" id="NWUJ01000002">
    <property type="protein sequence ID" value="PFH36921.1"/>
    <property type="molecule type" value="Genomic_DNA"/>
</dbReference>
<dbReference type="KEGG" id="bbes:BESB_033790"/>
<evidence type="ECO:0000256" key="1">
    <source>
        <dbReference type="SAM" id="MobiDB-lite"/>
    </source>
</evidence>
<feature type="domain" description="SRS" evidence="2">
    <location>
        <begin position="215"/>
        <end position="337"/>
    </location>
</feature>
<dbReference type="RefSeq" id="XP_029220930.1">
    <property type="nucleotide sequence ID" value="XM_029361965.1"/>
</dbReference>
<dbReference type="GeneID" id="40308360"/>
<dbReference type="InterPro" id="IPR036755">
    <property type="entry name" value="SRS_dom_sf"/>
</dbReference>
<dbReference type="VEuPathDB" id="ToxoDB:BESB_033790"/>
<name>A0A2A9MKU8_BESBE</name>
<dbReference type="GO" id="GO:0016020">
    <property type="term" value="C:membrane"/>
    <property type="evidence" value="ECO:0007669"/>
    <property type="project" value="InterPro"/>
</dbReference>
<proteinExistence type="predicted"/>
<feature type="region of interest" description="Disordered" evidence="1">
    <location>
        <begin position="189"/>
        <end position="224"/>
    </location>
</feature>
<evidence type="ECO:0000313" key="4">
    <source>
        <dbReference type="Proteomes" id="UP000224006"/>
    </source>
</evidence>
<keyword evidence="4" id="KW-1185">Reference proteome</keyword>
<protein>
    <recommendedName>
        <fullName evidence="2">SRS domain-containing protein</fullName>
    </recommendedName>
</protein>
<dbReference type="Proteomes" id="UP000224006">
    <property type="component" value="Chromosome II"/>
</dbReference>
<reference evidence="3 4" key="1">
    <citation type="submission" date="2017-09" db="EMBL/GenBank/DDBJ databases">
        <title>Genome sequencing of Besnoitia besnoiti strain Bb-Ger1.</title>
        <authorList>
            <person name="Schares G."/>
            <person name="Venepally P."/>
            <person name="Lorenzi H.A."/>
        </authorList>
    </citation>
    <scope>NUCLEOTIDE SEQUENCE [LARGE SCALE GENOMIC DNA]</scope>
    <source>
        <strain evidence="3 4">Bb-Ger1</strain>
    </source>
</reference>
<comment type="caution">
    <text evidence="3">The sequence shown here is derived from an EMBL/GenBank/DDBJ whole genome shotgun (WGS) entry which is preliminary data.</text>
</comment>
<feature type="domain" description="SRS" evidence="2">
    <location>
        <begin position="47"/>
        <end position="181"/>
    </location>
</feature>
<sequence>MKQVYLCQRLRFLIGVFLVVCILSGTNVFSADGAVPSLPQNVLDNKCEPQAVSKDARKVLTLTKDLDTISFSCGSNTNAKLSPDATSGKFYATEQCSTDKQKTLKDIWGNHAVLTAQPEVASQPKVYQLTIPKQERKADVLYYSCSIDEKAREAKLDDAMNDEEQMQGATETQKCTVIINVTSTVLDPLSPPAAQENENGYHEDGAGAGAAPAGTCDPGNPETQQLHLTLEPGQTSVKFNCGSSGDVSLTPSVAEKKFCVDASCEQRDSLSALGEGAALIESKETGKSVYTLTVPSKPEKDQDVNYTCNIAGAVEADGPKMASGTKEDKICSVKISVRAEGNSPTSASLVNAASCSAVGQALFGLLFALT</sequence>
<evidence type="ECO:0000313" key="3">
    <source>
        <dbReference type="EMBL" id="PFH36921.1"/>
    </source>
</evidence>
<gene>
    <name evidence="3" type="ORF">BESB_033790</name>
</gene>
<dbReference type="InterPro" id="IPR007226">
    <property type="entry name" value="SRS_dom"/>
</dbReference>
<evidence type="ECO:0000259" key="2">
    <source>
        <dbReference type="Pfam" id="PF04092"/>
    </source>
</evidence>
<dbReference type="Gene3D" id="2.60.40.1320">
    <property type="entry name" value="SRS domain"/>
    <property type="match status" value="2"/>
</dbReference>
<accession>A0A2A9MKU8</accession>
<organism evidence="3 4">
    <name type="scientific">Besnoitia besnoiti</name>
    <name type="common">Apicomplexan protozoan</name>
    <dbReference type="NCBI Taxonomy" id="94643"/>
    <lineage>
        <taxon>Eukaryota</taxon>
        <taxon>Sar</taxon>
        <taxon>Alveolata</taxon>
        <taxon>Apicomplexa</taxon>
        <taxon>Conoidasida</taxon>
        <taxon>Coccidia</taxon>
        <taxon>Eucoccidiorida</taxon>
        <taxon>Eimeriorina</taxon>
        <taxon>Sarcocystidae</taxon>
        <taxon>Besnoitia</taxon>
    </lineage>
</organism>
<dbReference type="SUPFAM" id="SSF74877">
    <property type="entry name" value="Major surface antigen p30, SAG1"/>
    <property type="match status" value="1"/>
</dbReference>
<dbReference type="AlphaFoldDB" id="A0A2A9MKU8"/>